<evidence type="ECO:0000256" key="5">
    <source>
        <dbReference type="ARBA" id="ARBA00046211"/>
    </source>
</evidence>
<proteinExistence type="inferred from homology"/>
<dbReference type="GO" id="GO:0004518">
    <property type="term" value="F:nuclease activity"/>
    <property type="evidence" value="ECO:0007669"/>
    <property type="project" value="UniProtKB-KW"/>
</dbReference>
<dbReference type="InterPro" id="IPR039039">
    <property type="entry name" value="RAI1-like_fam"/>
</dbReference>
<comment type="caution">
    <text evidence="9">The sequence shown here is derived from an EMBL/GenBank/DDBJ whole genome shotgun (WGS) entry which is preliminary data.</text>
</comment>
<evidence type="ECO:0000256" key="3">
    <source>
        <dbReference type="ARBA" id="ARBA00044676"/>
    </source>
</evidence>
<evidence type="ECO:0000259" key="8">
    <source>
        <dbReference type="Pfam" id="PF08652"/>
    </source>
</evidence>
<protein>
    <recommendedName>
        <fullName evidence="7">Decapping nuclease</fullName>
        <ecNumber evidence="7">3.6.1.-</ecNumber>
    </recommendedName>
</protein>
<dbReference type="GO" id="GO:0000956">
    <property type="term" value="P:nuclear-transcribed mRNA catabolic process"/>
    <property type="evidence" value="ECO:0007669"/>
    <property type="project" value="TreeGrafter"/>
</dbReference>
<comment type="catalytic activity">
    <reaction evidence="3">
        <text>a 5'-end (N(7)-methyl 5'-triphosphoguanosine)-ribonucleoside-ribonucleotide in mRNA + H2O = a (N(7)-methyl 5'-triphosphoguanosine)-nucleoside + a 5'-end phospho-ribonucleoside in mRNA + H(+)</text>
        <dbReference type="Rhea" id="RHEA:66928"/>
        <dbReference type="Rhea" id="RHEA-COMP:15692"/>
        <dbReference type="Rhea" id="RHEA-COMP:17313"/>
        <dbReference type="ChEBI" id="CHEBI:15377"/>
        <dbReference type="ChEBI" id="CHEBI:15378"/>
        <dbReference type="ChEBI" id="CHEBI:138282"/>
        <dbReference type="ChEBI" id="CHEBI:172876"/>
        <dbReference type="ChEBI" id="CHEBI:172877"/>
    </reaction>
    <physiologicalReaction direction="left-to-right" evidence="3">
        <dbReference type="Rhea" id="RHEA:66929"/>
    </physiologicalReaction>
</comment>
<keyword evidence="10" id="KW-1185">Reference proteome</keyword>
<comment type="catalytic activity">
    <reaction evidence="6">
        <text>a 5'-end NAD(+)-phospho-ribonucleoside in mRNA + H2O = a 5'-end phospho-ribonucleoside in mRNA + NAD(+) + H(+)</text>
        <dbReference type="Rhea" id="RHEA:60880"/>
        <dbReference type="Rhea" id="RHEA-COMP:15692"/>
        <dbReference type="Rhea" id="RHEA-COMP:15698"/>
        <dbReference type="ChEBI" id="CHEBI:15377"/>
        <dbReference type="ChEBI" id="CHEBI:15378"/>
        <dbReference type="ChEBI" id="CHEBI:57540"/>
        <dbReference type="ChEBI" id="CHEBI:138282"/>
        <dbReference type="ChEBI" id="CHEBI:144029"/>
    </reaction>
    <physiologicalReaction direction="left-to-right" evidence="6">
        <dbReference type="Rhea" id="RHEA:60881"/>
    </physiologicalReaction>
</comment>
<dbReference type="GO" id="GO:0034353">
    <property type="term" value="F:mRNA 5'-diphosphatase activity"/>
    <property type="evidence" value="ECO:0007669"/>
    <property type="project" value="TreeGrafter"/>
</dbReference>
<keyword evidence="7" id="KW-0479">Metal-binding</keyword>
<dbReference type="GO" id="GO:0005634">
    <property type="term" value="C:nucleus"/>
    <property type="evidence" value="ECO:0007669"/>
    <property type="project" value="UniProtKB-SubCell"/>
</dbReference>
<comment type="similarity">
    <text evidence="2 7">Belongs to the DXO/Dom3Z family.</text>
</comment>
<dbReference type="PANTHER" id="PTHR12395">
    <property type="entry name" value="DOM-3 RELATED"/>
    <property type="match status" value="1"/>
</dbReference>
<dbReference type="EMBL" id="MU839827">
    <property type="protein sequence ID" value="KAK1760492.1"/>
    <property type="molecule type" value="Genomic_DNA"/>
</dbReference>
<keyword evidence="7" id="KW-0540">Nuclease</keyword>
<dbReference type="PANTHER" id="PTHR12395:SF9">
    <property type="entry name" value="DECAPPING AND EXORIBONUCLEASE PROTEIN"/>
    <property type="match status" value="1"/>
</dbReference>
<keyword evidence="7" id="KW-0547">Nucleotide-binding</keyword>
<dbReference type="GO" id="GO:0000166">
    <property type="term" value="F:nucleotide binding"/>
    <property type="evidence" value="ECO:0007669"/>
    <property type="project" value="UniProtKB-KW"/>
</dbReference>
<comment type="subcellular location">
    <subcellularLocation>
        <location evidence="7">Nucleus</location>
    </subcellularLocation>
</comment>
<reference evidence="9" key="1">
    <citation type="submission" date="2023-06" db="EMBL/GenBank/DDBJ databases">
        <title>Genome-scale phylogeny and comparative genomics of the fungal order Sordariales.</title>
        <authorList>
            <consortium name="Lawrence Berkeley National Laboratory"/>
            <person name="Hensen N."/>
            <person name="Bonometti L."/>
            <person name="Westerberg I."/>
            <person name="Brannstrom I.O."/>
            <person name="Guillou S."/>
            <person name="Cros-Aarteil S."/>
            <person name="Calhoun S."/>
            <person name="Haridas S."/>
            <person name="Kuo A."/>
            <person name="Mondo S."/>
            <person name="Pangilinan J."/>
            <person name="Riley R."/>
            <person name="Labutti K."/>
            <person name="Andreopoulos B."/>
            <person name="Lipzen A."/>
            <person name="Chen C."/>
            <person name="Yanf M."/>
            <person name="Daum C."/>
            <person name="Ng V."/>
            <person name="Clum A."/>
            <person name="Steindorff A."/>
            <person name="Ohm R."/>
            <person name="Martin F."/>
            <person name="Silar P."/>
            <person name="Natvig D."/>
            <person name="Lalanne C."/>
            <person name="Gautier V."/>
            <person name="Ament-Velasquez S.L."/>
            <person name="Kruys A."/>
            <person name="Hutchinson M.I."/>
            <person name="Powell A.J."/>
            <person name="Barry K."/>
            <person name="Miller A.N."/>
            <person name="Grigoriev I.V."/>
            <person name="Debuchy R."/>
            <person name="Gladieux P."/>
            <person name="Thoren M.H."/>
            <person name="Johannesson H."/>
        </authorList>
    </citation>
    <scope>NUCLEOTIDE SEQUENCE</scope>
    <source>
        <strain evidence="9">PSN4</strain>
    </source>
</reference>
<feature type="domain" description="RAI1-like" evidence="8">
    <location>
        <begin position="22"/>
        <end position="359"/>
    </location>
</feature>
<name>A0AAJ0BP92_9PEZI</name>
<evidence type="ECO:0000256" key="7">
    <source>
        <dbReference type="RuleBase" id="RU367113"/>
    </source>
</evidence>
<dbReference type="GO" id="GO:0003723">
    <property type="term" value="F:RNA binding"/>
    <property type="evidence" value="ECO:0007669"/>
    <property type="project" value="UniProtKB-KW"/>
</dbReference>
<dbReference type="EC" id="3.6.1.-" evidence="7"/>
<organism evidence="9 10">
    <name type="scientific">Echria macrotheca</name>
    <dbReference type="NCBI Taxonomy" id="438768"/>
    <lineage>
        <taxon>Eukaryota</taxon>
        <taxon>Fungi</taxon>
        <taxon>Dikarya</taxon>
        <taxon>Ascomycota</taxon>
        <taxon>Pezizomycotina</taxon>
        <taxon>Sordariomycetes</taxon>
        <taxon>Sordariomycetidae</taxon>
        <taxon>Sordariales</taxon>
        <taxon>Schizotheciaceae</taxon>
        <taxon>Echria</taxon>
    </lineage>
</organism>
<keyword evidence="7" id="KW-0694">RNA-binding</keyword>
<gene>
    <name evidence="9" type="ORF">QBC47DRAFT_367268</name>
</gene>
<dbReference type="GO" id="GO:0110155">
    <property type="term" value="P:NAD-cap decapping"/>
    <property type="evidence" value="ECO:0007669"/>
    <property type="project" value="TreeGrafter"/>
</dbReference>
<comment type="function">
    <text evidence="5">Decapping enzyme for NAD-capped RNAs: specifically hydrolyzes the nicotinamide adenine dinucleotide (NAD) cap from a subset of RNAs by removing the entire NAD moiety from the 5'-end of an NAD-capped RNA. The NAD-cap is present at the 5'-end of some RNAs and snoRNAs. In contrast to the canonical 5'-end N7 methylguanosine (m7G) cap, the NAD cap promotes mRNA decay. Also acts as a non-canonical decapping enzyme that removes the entire cap structure of m7G capped or incompletely capped RNAs. Has decapping activity toward incomplete 5'-end m7G cap mRNAs such as unmethylated 5'-end-capped RNA (cap0), while it has no activity toward 2'-O-ribose methylated m7G cap (cap1). Also possesses RNA 5'-pyrophosphohydrolase activity by hydrolyzing the 5'-end triphosphate to release pyrophosphates. Stimulates exoribonuclease activity of Rat1, allowing it to degrade RNAs with stable secondary structure more effectively.</text>
</comment>
<evidence type="ECO:0000313" key="10">
    <source>
        <dbReference type="Proteomes" id="UP001239445"/>
    </source>
</evidence>
<dbReference type="Pfam" id="PF08652">
    <property type="entry name" value="RAI1"/>
    <property type="match status" value="1"/>
</dbReference>
<dbReference type="AlphaFoldDB" id="A0AAJ0BP92"/>
<comment type="catalytic activity">
    <reaction evidence="4">
        <text>a 5'-end triphospho-ribonucleoside in mRNA + H2O = a 5'-end phospho-ribonucleoside in mRNA + diphosphate + H(+)</text>
        <dbReference type="Rhea" id="RHEA:78683"/>
        <dbReference type="Rhea" id="RHEA-COMP:15692"/>
        <dbReference type="Rhea" id="RHEA-COMP:17164"/>
        <dbReference type="ChEBI" id="CHEBI:15377"/>
        <dbReference type="ChEBI" id="CHEBI:15378"/>
        <dbReference type="ChEBI" id="CHEBI:33019"/>
        <dbReference type="ChEBI" id="CHEBI:138282"/>
        <dbReference type="ChEBI" id="CHEBI:167618"/>
    </reaction>
    <physiologicalReaction direction="left-to-right" evidence="4">
        <dbReference type="Rhea" id="RHEA:78684"/>
    </physiologicalReaction>
</comment>
<comment type="cofactor">
    <cofactor evidence="1 7">
        <name>a divalent metal cation</name>
        <dbReference type="ChEBI" id="CHEBI:60240"/>
    </cofactor>
</comment>
<dbReference type="GO" id="GO:0005829">
    <property type="term" value="C:cytosol"/>
    <property type="evidence" value="ECO:0007669"/>
    <property type="project" value="TreeGrafter"/>
</dbReference>
<accession>A0AAJ0BP92</accession>
<evidence type="ECO:0000313" key="9">
    <source>
        <dbReference type="EMBL" id="KAK1760492.1"/>
    </source>
</evidence>
<evidence type="ECO:0000256" key="2">
    <source>
        <dbReference type="ARBA" id="ARBA00006562"/>
    </source>
</evidence>
<dbReference type="InterPro" id="IPR013961">
    <property type="entry name" value="RAI1"/>
</dbReference>
<dbReference type="GO" id="GO:0046872">
    <property type="term" value="F:metal ion binding"/>
    <property type="evidence" value="ECO:0007669"/>
    <property type="project" value="UniProtKB-KW"/>
</dbReference>
<dbReference type="Proteomes" id="UP001239445">
    <property type="component" value="Unassembled WGS sequence"/>
</dbReference>
<sequence>MSSAVFPIQPINRFAGQSEPVKRPKEFTCYSYDAKGQYRPDDSSIRWYYEPRFLPVDLSKGFDKFVPHDASVDRHLDDLLKTIVRHEKETGKRIDANIVTWRGMMTKIVSAPYEKRDGFEMNATLYRDCIFIEENHAYRKVREEADLQASKARKSAFPIELMSYWGYKFETVSTIPDIWARTSREYIEGRDDMVVNNELQYCSVVRTGIGKTILCLGGEVDAMEGVKGGPGEPTKWVEFKTTSEIRNDRDRGYFQEKLLKYWVQSFLLGVPKIAVGFRDRKGMLVSIEEIETQSIPQSVPRDLWDGDTCINFASAFLDWLRQTITDEGVWRIRREPGAPNIELFKVEEVGHGRIITDEFMDWRIALELRGTEPEPAPSEPLEET</sequence>
<keyword evidence="7" id="KW-0378">Hydrolase</keyword>
<evidence type="ECO:0000256" key="4">
    <source>
        <dbReference type="ARBA" id="ARBA00044692"/>
    </source>
</evidence>
<evidence type="ECO:0000256" key="1">
    <source>
        <dbReference type="ARBA" id="ARBA00001968"/>
    </source>
</evidence>
<evidence type="ECO:0000256" key="6">
    <source>
        <dbReference type="ARBA" id="ARBA00048124"/>
    </source>
</evidence>
<keyword evidence="7" id="KW-0539">Nucleus</keyword>